<dbReference type="Pfam" id="PF05706">
    <property type="entry name" value="CDKN3"/>
    <property type="match status" value="1"/>
</dbReference>
<evidence type="ECO:0000313" key="6">
    <source>
        <dbReference type="EMBL" id="MVN85592.1"/>
    </source>
</evidence>
<dbReference type="PROSITE" id="PS50056">
    <property type="entry name" value="TYR_PHOSPHATASE_2"/>
    <property type="match status" value="1"/>
</dbReference>
<keyword evidence="2" id="KW-0378">Hydrolase</keyword>
<accession>A0A7C9HPM5</accession>
<dbReference type="EC" id="3.1.3.48" evidence="1"/>
<dbReference type="PANTHER" id="PTHR23339">
    <property type="entry name" value="TYROSINE SPECIFIC PROTEIN PHOSPHATASE AND DUAL SPECIFICITY PROTEIN PHOSPHATASE"/>
    <property type="match status" value="1"/>
</dbReference>
<evidence type="ECO:0000256" key="2">
    <source>
        <dbReference type="ARBA" id="ARBA00022801"/>
    </source>
</evidence>
<dbReference type="SUPFAM" id="SSF52799">
    <property type="entry name" value="(Phosphotyrosine protein) phosphatases II"/>
    <property type="match status" value="1"/>
</dbReference>
<evidence type="ECO:0000256" key="3">
    <source>
        <dbReference type="ARBA" id="ARBA00022912"/>
    </source>
</evidence>
<evidence type="ECO:0000256" key="4">
    <source>
        <dbReference type="SAM" id="MobiDB-lite"/>
    </source>
</evidence>
<reference evidence="6 7" key="1">
    <citation type="submission" date="2019-12" db="EMBL/GenBank/DDBJ databases">
        <title>Deinococcus sp. HMF7620 Genome sequencing and assembly.</title>
        <authorList>
            <person name="Kang H."/>
            <person name="Kim H."/>
            <person name="Joh K."/>
        </authorList>
    </citation>
    <scope>NUCLEOTIDE SEQUENCE [LARGE SCALE GENOMIC DNA]</scope>
    <source>
        <strain evidence="6 7">HMF7620</strain>
    </source>
</reference>
<evidence type="ECO:0000313" key="7">
    <source>
        <dbReference type="Proteomes" id="UP000483286"/>
    </source>
</evidence>
<dbReference type="InterPro" id="IPR022778">
    <property type="entry name" value="CDKN3"/>
</dbReference>
<evidence type="ECO:0000259" key="5">
    <source>
        <dbReference type="PROSITE" id="PS50056"/>
    </source>
</evidence>
<protein>
    <recommendedName>
        <fullName evidence="1">protein-tyrosine-phosphatase</fullName>
        <ecNumber evidence="1">3.1.3.48</ecNumber>
    </recommendedName>
</protein>
<dbReference type="InterPro" id="IPR029021">
    <property type="entry name" value="Prot-tyrosine_phosphatase-like"/>
</dbReference>
<dbReference type="InterPro" id="IPR000387">
    <property type="entry name" value="Tyr_Pase_dom"/>
</dbReference>
<gene>
    <name evidence="6" type="ORF">GO986_02310</name>
</gene>
<evidence type="ECO:0000256" key="1">
    <source>
        <dbReference type="ARBA" id="ARBA00013064"/>
    </source>
</evidence>
<dbReference type="FunFam" id="3.90.190.10:FF:000157">
    <property type="entry name" value="Protein-tyrosine phosphatase"/>
    <property type="match status" value="1"/>
</dbReference>
<dbReference type="Proteomes" id="UP000483286">
    <property type="component" value="Unassembled WGS sequence"/>
</dbReference>
<dbReference type="InterPro" id="IPR050561">
    <property type="entry name" value="PTP"/>
</dbReference>
<organism evidence="6 7">
    <name type="scientific">Deinococcus arboris</name>
    <dbReference type="NCBI Taxonomy" id="2682977"/>
    <lineage>
        <taxon>Bacteria</taxon>
        <taxon>Thermotogati</taxon>
        <taxon>Deinococcota</taxon>
        <taxon>Deinococci</taxon>
        <taxon>Deinococcales</taxon>
        <taxon>Deinococcaceae</taxon>
        <taxon>Deinococcus</taxon>
    </lineage>
</organism>
<name>A0A7C9HPM5_9DEIO</name>
<keyword evidence="7" id="KW-1185">Reference proteome</keyword>
<keyword evidence="3" id="KW-0904">Protein phosphatase</keyword>
<proteinExistence type="predicted"/>
<comment type="caution">
    <text evidence="6">The sequence shown here is derived from an EMBL/GenBank/DDBJ whole genome shotgun (WGS) entry which is preliminary data.</text>
</comment>
<dbReference type="AlphaFoldDB" id="A0A7C9HPM5"/>
<dbReference type="GO" id="GO:0004725">
    <property type="term" value="F:protein tyrosine phosphatase activity"/>
    <property type="evidence" value="ECO:0007669"/>
    <property type="project" value="UniProtKB-EC"/>
</dbReference>
<sequence length="198" mass="21309">MEKSVYEVGSTYDYPPGAPMTSEQSPIRIDWVPTGLWPGQLGLTFAPGKKGGSVYQPGVTHDRDMLTDMRTLAQQGAGVIAPLLEDFEFDLLGMDGYHDAAGTHGLEVVPYTIPDGRAPHDPDDFASYLDELMTHLLEGRRVIVHCRGGLGRAGLTAACLLVQAGMDADSALALVRQARSPHAVETAEQEAFLQAFAQ</sequence>
<dbReference type="CDD" id="cd14505">
    <property type="entry name" value="CDKN3-like"/>
    <property type="match status" value="1"/>
</dbReference>
<dbReference type="RefSeq" id="WP_157457592.1">
    <property type="nucleotide sequence ID" value="NZ_WQLB01000002.1"/>
</dbReference>
<feature type="domain" description="Tyrosine specific protein phosphatases" evidence="5">
    <location>
        <begin position="123"/>
        <end position="179"/>
    </location>
</feature>
<feature type="region of interest" description="Disordered" evidence="4">
    <location>
        <begin position="1"/>
        <end position="23"/>
    </location>
</feature>
<dbReference type="EMBL" id="WQLB01000002">
    <property type="protein sequence ID" value="MVN85592.1"/>
    <property type="molecule type" value="Genomic_DNA"/>
</dbReference>
<dbReference type="Gene3D" id="3.90.190.10">
    <property type="entry name" value="Protein tyrosine phosphatase superfamily"/>
    <property type="match status" value="1"/>
</dbReference>